<organism evidence="2 3">
    <name type="scientific">Phototrophicus methaneseepsis</name>
    <dbReference type="NCBI Taxonomy" id="2710758"/>
    <lineage>
        <taxon>Bacteria</taxon>
        <taxon>Bacillati</taxon>
        <taxon>Chloroflexota</taxon>
        <taxon>Candidatus Thermofontia</taxon>
        <taxon>Phototrophicales</taxon>
        <taxon>Phototrophicaceae</taxon>
        <taxon>Phototrophicus</taxon>
    </lineage>
</organism>
<name>A0A7S8IDA9_9CHLR</name>
<evidence type="ECO:0000313" key="2">
    <source>
        <dbReference type="EMBL" id="QPC81372.1"/>
    </source>
</evidence>
<dbReference type="RefSeq" id="WP_195169445.1">
    <property type="nucleotide sequence ID" value="NZ_CP062983.1"/>
</dbReference>
<evidence type="ECO:0000313" key="3">
    <source>
        <dbReference type="Proteomes" id="UP000594468"/>
    </source>
</evidence>
<dbReference type="PANTHER" id="PTHR43682">
    <property type="entry name" value="LACTATE UTILIZATION PROTEIN C"/>
    <property type="match status" value="1"/>
</dbReference>
<sequence>MSSRDHIFSKLRSAQKPFTEVPPIEQWRHMVPQAAQMSPAELQVLFMQELDLLGCTVYCPPDDEDAIAHILEMLEGDEKVLSWEETYLPLGGLHDALAANGVTVAAYNDGNVRVGVTGVAAALAATGSLLLSSGEGRYRLTSLLPDLHIAVVDAAQIVADFETWIAQQKAAGLPAFHDASNTFLITGPSKTADIAQILIKGAHGPRKVHVVLMNSSVRTT</sequence>
<dbReference type="InterPro" id="IPR037171">
    <property type="entry name" value="NagB/RpiA_transferase-like"/>
</dbReference>
<proteinExistence type="predicted"/>
<evidence type="ECO:0000259" key="1">
    <source>
        <dbReference type="Pfam" id="PF02589"/>
    </source>
</evidence>
<dbReference type="Pfam" id="PF02589">
    <property type="entry name" value="LUD_dom"/>
    <property type="match status" value="1"/>
</dbReference>
<dbReference type="PANTHER" id="PTHR43682:SF1">
    <property type="entry name" value="LACTATE UTILIZATION PROTEIN C"/>
    <property type="match status" value="1"/>
</dbReference>
<dbReference type="InterPro" id="IPR024185">
    <property type="entry name" value="FTHF_cligase-like_sf"/>
</dbReference>
<dbReference type="Proteomes" id="UP000594468">
    <property type="component" value="Chromosome"/>
</dbReference>
<gene>
    <name evidence="2" type="ORF">G4Y79_16935</name>
</gene>
<dbReference type="KEGG" id="pmet:G4Y79_16935"/>
<dbReference type="SUPFAM" id="SSF100950">
    <property type="entry name" value="NagB/RpiA/CoA transferase-like"/>
    <property type="match status" value="1"/>
</dbReference>
<dbReference type="AlphaFoldDB" id="A0A7S8IDA9"/>
<feature type="domain" description="LUD" evidence="1">
    <location>
        <begin position="46"/>
        <end position="213"/>
    </location>
</feature>
<dbReference type="InterPro" id="IPR003741">
    <property type="entry name" value="LUD_dom"/>
</dbReference>
<accession>A0A7S8IDA9</accession>
<protein>
    <submittedName>
        <fullName evidence="2">Lactate utilization protein</fullName>
    </submittedName>
</protein>
<dbReference type="EMBL" id="CP062983">
    <property type="protein sequence ID" value="QPC81372.1"/>
    <property type="molecule type" value="Genomic_DNA"/>
</dbReference>
<keyword evidence="3" id="KW-1185">Reference proteome</keyword>
<dbReference type="Gene3D" id="3.40.50.10420">
    <property type="entry name" value="NagB/RpiA/CoA transferase-like"/>
    <property type="match status" value="1"/>
</dbReference>
<reference evidence="2 3" key="1">
    <citation type="submission" date="2020-02" db="EMBL/GenBank/DDBJ databases">
        <authorList>
            <person name="Zheng R.K."/>
            <person name="Sun C.M."/>
        </authorList>
    </citation>
    <scope>NUCLEOTIDE SEQUENCE [LARGE SCALE GENOMIC DNA]</scope>
    <source>
        <strain evidence="3">rifampicinis</strain>
    </source>
</reference>